<dbReference type="STRING" id="1415166.NONO_c51900"/>
<dbReference type="PANTHER" id="PTHR33371">
    <property type="entry name" value="INTERMEMBRANE PHOSPHOLIPID TRANSPORT SYSTEM BINDING PROTEIN MLAD-RELATED"/>
    <property type="match status" value="1"/>
</dbReference>
<reference evidence="3 4" key="1">
    <citation type="journal article" date="2014" name="Appl. Environ. Microbiol.">
        <title>Insights into the Microbial Degradation of Rubber and Gutta-Percha by Analysis of the Complete Genome of Nocardia nova SH22a.</title>
        <authorList>
            <person name="Luo Q."/>
            <person name="Hiessl S."/>
            <person name="Poehlein A."/>
            <person name="Daniel R."/>
            <person name="Steinbuchel A."/>
        </authorList>
    </citation>
    <scope>NUCLEOTIDE SEQUENCE [LARGE SCALE GENOMIC DNA]</scope>
    <source>
        <strain evidence="3">SH22a</strain>
    </source>
</reference>
<protein>
    <submittedName>
        <fullName evidence="3">Mce family protein MceB</fullName>
    </submittedName>
</protein>
<organism evidence="3 4">
    <name type="scientific">Nocardia nova SH22a</name>
    <dbReference type="NCBI Taxonomy" id="1415166"/>
    <lineage>
        <taxon>Bacteria</taxon>
        <taxon>Bacillati</taxon>
        <taxon>Actinomycetota</taxon>
        <taxon>Actinomycetes</taxon>
        <taxon>Mycobacteriales</taxon>
        <taxon>Nocardiaceae</taxon>
        <taxon>Nocardia</taxon>
    </lineage>
</organism>
<dbReference type="OrthoDB" id="338143at2"/>
<dbReference type="Pfam" id="PF11887">
    <property type="entry name" value="Mce4_CUP1"/>
    <property type="match status" value="1"/>
</dbReference>
<dbReference type="KEGG" id="nno:NONO_c51900"/>
<keyword evidence="4" id="KW-1185">Reference proteome</keyword>
<gene>
    <name evidence="3" type="primary">mce12B</name>
    <name evidence="3" type="ORF">NONO_c51900</name>
</gene>
<name>W5TLG6_9NOCA</name>
<dbReference type="InterPro" id="IPR003399">
    <property type="entry name" value="Mce/MlaD"/>
</dbReference>
<evidence type="ECO:0000259" key="2">
    <source>
        <dbReference type="Pfam" id="PF11887"/>
    </source>
</evidence>
<sequence>MTPVSGSLWRLALFAAAMVGVLVLVIGAIQRPVTGPADGYRAVFTDANGLKTGDDVRMYGVGVGKVQAIELDHDRASVRFSAKTSAALYDNTRLAIRYQNMTGQRYVDIQQPDHPGARLPAGTTIPVGRTVPSFDVTALFNGLKPVLSTLSPQALNKFAESMIAVIEGNGSGIGPALDAIGKLGDYVGGRQQVISVLMRNLSEISDKIGGKSPQLVTLLRNLADVYESLQVNMNGLVDFAQTAPPVLYPLDDLLATLGFPPGDNPDVDDLVRRIFPDPKQAVDVLSRLPAVLTALDDAVANFAGPQPLCSKGKADVPQVLGVLIAGQKVAICKR</sequence>
<feature type="domain" description="Mammalian cell entry C-terminal" evidence="2">
    <location>
        <begin position="117"/>
        <end position="238"/>
    </location>
</feature>
<dbReference type="HOGENOM" id="CLU_026704_1_1_11"/>
<dbReference type="EMBL" id="CP006850">
    <property type="protein sequence ID" value="AHH19974.1"/>
    <property type="molecule type" value="Genomic_DNA"/>
</dbReference>
<dbReference type="PANTHER" id="PTHR33371:SF17">
    <property type="entry name" value="MCE-FAMILY PROTEIN MCE1B"/>
    <property type="match status" value="1"/>
</dbReference>
<dbReference type="GO" id="GO:0005576">
    <property type="term" value="C:extracellular region"/>
    <property type="evidence" value="ECO:0007669"/>
    <property type="project" value="TreeGrafter"/>
</dbReference>
<dbReference type="eggNOG" id="COG1463">
    <property type="taxonomic scope" value="Bacteria"/>
</dbReference>
<dbReference type="Pfam" id="PF02470">
    <property type="entry name" value="MlaD"/>
    <property type="match status" value="1"/>
</dbReference>
<dbReference type="Proteomes" id="UP000019150">
    <property type="component" value="Chromosome"/>
</dbReference>
<dbReference type="InterPro" id="IPR024516">
    <property type="entry name" value="Mce_C"/>
</dbReference>
<feature type="domain" description="Mce/MlaD" evidence="1">
    <location>
        <begin position="40"/>
        <end position="111"/>
    </location>
</feature>
<dbReference type="NCBIfam" id="TIGR00996">
    <property type="entry name" value="Mtu_fam_mce"/>
    <property type="match status" value="1"/>
</dbReference>
<dbReference type="InterPro" id="IPR052336">
    <property type="entry name" value="MlaD_Phospholipid_Transporter"/>
</dbReference>
<dbReference type="InterPro" id="IPR005693">
    <property type="entry name" value="Mce"/>
</dbReference>
<dbReference type="AlphaFoldDB" id="W5TLG6"/>
<evidence type="ECO:0000259" key="1">
    <source>
        <dbReference type="Pfam" id="PF02470"/>
    </source>
</evidence>
<proteinExistence type="predicted"/>
<accession>W5TLG6</accession>
<evidence type="ECO:0000313" key="3">
    <source>
        <dbReference type="EMBL" id="AHH19974.1"/>
    </source>
</evidence>
<dbReference type="GO" id="GO:0051701">
    <property type="term" value="P:biological process involved in interaction with host"/>
    <property type="evidence" value="ECO:0007669"/>
    <property type="project" value="TreeGrafter"/>
</dbReference>
<evidence type="ECO:0000313" key="4">
    <source>
        <dbReference type="Proteomes" id="UP000019150"/>
    </source>
</evidence>
<dbReference type="RefSeq" id="WP_025351359.1">
    <property type="nucleotide sequence ID" value="NZ_CP006850.1"/>
</dbReference>
<dbReference type="PATRIC" id="fig|1415166.3.peg.5351"/>